<evidence type="ECO:0000256" key="1">
    <source>
        <dbReference type="SAM" id="Phobius"/>
    </source>
</evidence>
<protein>
    <recommendedName>
        <fullName evidence="6">O-antigen polymerase</fullName>
    </recommendedName>
</protein>
<reference evidence="3 5" key="2">
    <citation type="submission" date="2020-07" db="EMBL/GenBank/DDBJ databases">
        <title>Sequencing the genomes of 1000 actinobacteria strains.</title>
        <authorList>
            <person name="Klenk H.-P."/>
        </authorList>
    </citation>
    <scope>NUCLEOTIDE SEQUENCE [LARGE SCALE GENOMIC DNA]</scope>
    <source>
        <strain evidence="3 5">DSM 10309</strain>
    </source>
</reference>
<dbReference type="OrthoDB" id="5186621at2"/>
<feature type="transmembrane region" description="Helical" evidence="1">
    <location>
        <begin position="219"/>
        <end position="250"/>
    </location>
</feature>
<dbReference type="PANTHER" id="PTHR37422:SF13">
    <property type="entry name" value="LIPOPOLYSACCHARIDE BIOSYNTHESIS PROTEIN PA4999-RELATED"/>
    <property type="match status" value="1"/>
</dbReference>
<feature type="transmembrane region" description="Helical" evidence="1">
    <location>
        <begin position="371"/>
        <end position="391"/>
    </location>
</feature>
<proteinExistence type="predicted"/>
<evidence type="ECO:0000313" key="4">
    <source>
        <dbReference type="Proteomes" id="UP000321154"/>
    </source>
</evidence>
<accession>A0A7W3PJ71</accession>
<keyword evidence="1" id="KW-0472">Membrane</keyword>
<dbReference type="Proteomes" id="UP000321154">
    <property type="component" value="Unassembled WGS sequence"/>
</dbReference>
<feature type="transmembrane region" description="Helical" evidence="1">
    <location>
        <begin position="30"/>
        <end position="49"/>
    </location>
</feature>
<dbReference type="Proteomes" id="UP000522688">
    <property type="component" value="Unassembled WGS sequence"/>
</dbReference>
<evidence type="ECO:0000313" key="5">
    <source>
        <dbReference type="Proteomes" id="UP000522688"/>
    </source>
</evidence>
<organism evidence="3 5">
    <name type="scientific">Frigoribacterium faeni</name>
    <dbReference type="NCBI Taxonomy" id="145483"/>
    <lineage>
        <taxon>Bacteria</taxon>
        <taxon>Bacillati</taxon>
        <taxon>Actinomycetota</taxon>
        <taxon>Actinomycetes</taxon>
        <taxon>Micrococcales</taxon>
        <taxon>Microbacteriaceae</taxon>
        <taxon>Frigoribacterium</taxon>
    </lineage>
</organism>
<feature type="transmembrane region" description="Helical" evidence="1">
    <location>
        <begin position="6"/>
        <end position="23"/>
    </location>
</feature>
<dbReference type="InterPro" id="IPR051533">
    <property type="entry name" value="WaaL-like"/>
</dbReference>
<feature type="transmembrane region" description="Helical" evidence="1">
    <location>
        <begin position="107"/>
        <end position="123"/>
    </location>
</feature>
<feature type="transmembrane region" description="Helical" evidence="1">
    <location>
        <begin position="188"/>
        <end position="207"/>
    </location>
</feature>
<dbReference type="EMBL" id="BJUV01000007">
    <property type="protein sequence ID" value="GEK82702.1"/>
    <property type="molecule type" value="Genomic_DNA"/>
</dbReference>
<evidence type="ECO:0000313" key="3">
    <source>
        <dbReference type="EMBL" id="MBA8814110.1"/>
    </source>
</evidence>
<feature type="transmembrane region" description="Helical" evidence="1">
    <location>
        <begin position="82"/>
        <end position="101"/>
    </location>
</feature>
<evidence type="ECO:0000313" key="2">
    <source>
        <dbReference type="EMBL" id="GEK82702.1"/>
    </source>
</evidence>
<keyword evidence="1" id="KW-0812">Transmembrane</keyword>
<keyword evidence="1" id="KW-1133">Transmembrane helix</keyword>
<comment type="caution">
    <text evidence="3">The sequence shown here is derived from an EMBL/GenBank/DDBJ whole genome shotgun (WGS) entry which is preliminary data.</text>
</comment>
<feature type="transmembrane region" description="Helical" evidence="1">
    <location>
        <begin position="256"/>
        <end position="275"/>
    </location>
</feature>
<feature type="transmembrane region" description="Helical" evidence="1">
    <location>
        <begin position="130"/>
        <end position="150"/>
    </location>
</feature>
<gene>
    <name evidence="3" type="ORF">FB463_002376</name>
    <name evidence="2" type="ORF">FFA01_10110</name>
</gene>
<dbReference type="EMBL" id="JACGWW010000003">
    <property type="protein sequence ID" value="MBA8814110.1"/>
    <property type="molecule type" value="Genomic_DNA"/>
</dbReference>
<dbReference type="RefSeq" id="WP_146853633.1">
    <property type="nucleotide sequence ID" value="NZ_BAAAHR010000006.1"/>
</dbReference>
<sequence length="421" mass="42344">MTALSLVGALVAGCAVVVGALLVPGPARRGATLVVVAAMLVGTASTAAPESVRSGAIYGAIALLALAALGPGPVIGRRGWTIVGLTAVSFGVAAVTTTIGYPDALGLTLRVGALSVGATWCVLRSTATDLLVLGWGVVALALVEVALGLVEFVVGLPVPWGLSARKLDSYVLVNTLLPGDLERVQGTVGHPITFGVVLCVAFVIVVASGRGLPSPLRAAVVVALVVGMLLSGSRSIVLAAVLALAVLVVVGAHGRGVVRAGAAVLGATVAVVVFVDEVGVASDRFLSSGSYENRAGTVESVPRLLGRPPGETVFGSGVGTVERLYQEGLFPQDGFWVLDNQLVTTLATQGVVGVVLLVAVIGVSMTSRDPLARSLTAVFVGMLVTFDYVFWPSMTVLAAGAAGLAGRSAVDPARHRIGGSP</sequence>
<name>A0A7W3PJ71_9MICO</name>
<reference evidence="2 4" key="1">
    <citation type="submission" date="2019-07" db="EMBL/GenBank/DDBJ databases">
        <title>Whole genome shotgun sequence of Frigoribacterium faeni NBRC 103066.</title>
        <authorList>
            <person name="Hosoyama A."/>
            <person name="Uohara A."/>
            <person name="Ohji S."/>
            <person name="Ichikawa N."/>
        </authorList>
    </citation>
    <scope>NUCLEOTIDE SEQUENCE [LARGE SCALE GENOMIC DNA]</scope>
    <source>
        <strain evidence="2 4">NBRC 103066</strain>
    </source>
</reference>
<dbReference type="PANTHER" id="PTHR37422">
    <property type="entry name" value="TEICHURONIC ACID BIOSYNTHESIS PROTEIN TUAE"/>
    <property type="match status" value="1"/>
</dbReference>
<dbReference type="AlphaFoldDB" id="A0A7W3PJ71"/>
<keyword evidence="4" id="KW-1185">Reference proteome</keyword>
<evidence type="ECO:0008006" key="6">
    <source>
        <dbReference type="Google" id="ProtNLM"/>
    </source>
</evidence>
<feature type="transmembrane region" description="Helical" evidence="1">
    <location>
        <begin position="342"/>
        <end position="365"/>
    </location>
</feature>
<feature type="transmembrane region" description="Helical" evidence="1">
    <location>
        <begin position="55"/>
        <end position="75"/>
    </location>
</feature>